<dbReference type="PROSITE" id="PS00092">
    <property type="entry name" value="N6_MTASE"/>
    <property type="match status" value="1"/>
</dbReference>
<comment type="catalytic activity">
    <reaction evidence="6">
        <text>a 2'-deoxyadenosine in DNA + S-adenosyl-L-methionine = an N(6)-methyl-2'-deoxyadenosine in DNA + S-adenosyl-L-homocysteine + H(+)</text>
        <dbReference type="Rhea" id="RHEA:15197"/>
        <dbReference type="Rhea" id="RHEA-COMP:12418"/>
        <dbReference type="Rhea" id="RHEA-COMP:12419"/>
        <dbReference type="ChEBI" id="CHEBI:15378"/>
        <dbReference type="ChEBI" id="CHEBI:57856"/>
        <dbReference type="ChEBI" id="CHEBI:59789"/>
        <dbReference type="ChEBI" id="CHEBI:90615"/>
        <dbReference type="ChEBI" id="CHEBI:90616"/>
        <dbReference type="EC" id="2.1.1.72"/>
    </reaction>
</comment>
<evidence type="ECO:0000256" key="5">
    <source>
        <dbReference type="ARBA" id="ARBA00022691"/>
    </source>
</evidence>
<feature type="domain" description="DNA methylase N-4/N-6" evidence="7">
    <location>
        <begin position="157"/>
        <end position="490"/>
    </location>
</feature>
<dbReference type="PANTHER" id="PTHR13370:SF16">
    <property type="entry name" value="SITE-SPECIFIC DNA-METHYLTRANSFERASE (ADENINE-SPECIFIC)"/>
    <property type="match status" value="1"/>
</dbReference>
<keyword evidence="5" id="KW-0949">S-adenosyl-L-methionine</keyword>
<dbReference type="InterPro" id="IPR002052">
    <property type="entry name" value="DNA_methylase_N6_adenine_CS"/>
</dbReference>
<proteinExistence type="inferred from homology"/>
<evidence type="ECO:0000313" key="8">
    <source>
        <dbReference type="EMBL" id="MDO7877134.1"/>
    </source>
</evidence>
<dbReference type="InterPro" id="IPR029063">
    <property type="entry name" value="SAM-dependent_MTases_sf"/>
</dbReference>
<comment type="similarity">
    <text evidence="1">Belongs to the N(4)/N(6)-methyltransferase family.</text>
</comment>
<dbReference type="Pfam" id="PF01555">
    <property type="entry name" value="N6_N4_Mtase"/>
    <property type="match status" value="1"/>
</dbReference>
<sequence>MNDATAYHHRDQRALIPAETEAGAEQINPKVQNHPTKVLEKDPIIHRGQDPHLNWLGKYDHDEPDQRPDYLNVDIRSLYRHEHVRPEALMQRLYQQRQTGTPAQLDLFGPSYQDIDELDKPLSYYQHHADWENRLILGDSLAVMTSLLEREGLNGQVQMVYLDPPYGIKYGSNWQIKLNNRTVQDGKDEHLSSEPEQIKAFRDTWELGIHSYLSYLRNRLLVAKELLTESGSCFVQISDENVHLVRNLMDEVFGSENFVSLITLKKTTGAGSPMGGTDVLPSINDYLVWYCRKIQHVKYNQLYSARAGEGWVNYNYVRLVDGTHRRMTTAESHDWKKLPVGSSVYRRDNLTSSSSSGDASKPFEFEGTLYSPGNGGWKTSHSGLRKLAQVGRLESYGRTLSYRRFTSDFPYFRLTNLWDDVLTGGYAEDRHYVVQTTTKVIQRCMLMCTDPGDLVLDPTCGSGTTAYVAEQWGRRWITIDTSRIALNIAKTRLMTAAFPYYKLYDDGGQDLRQGFIYKEVPHITLKSLANDEPPSTEKLYDQPEEDKKRLRVAGPFTVETLQSLNPVAPEELEAATTPPEELESQQQFEQRVFAGLTAAGIRNGAKGEQAVFLRVEARASPALPAEGFWRDGEGRERKAYFLLGPRFGTVSKSQVNEAVRECRQLGDADWLVILGFAFDDSIENREQTFSAGTFQVTRVRIGEDLLQEGLLKKDKKAASFVTIGEPEIAVVPAEAPEGATGPHVCVEVRGLDIWDPINNRLAARSVEDLAYWMLDDDYDGSNFIVRQVFFCGGEKTEFKKWRQKLDTQASATAKRQAEATLRVELDEDAWARLYGFRSHPIRRQLGRRLAVRVISQFGEESTRVLTL</sequence>
<dbReference type="InterPro" id="IPR002295">
    <property type="entry name" value="N4/N6-MTase_EcoPI_Mod-like"/>
</dbReference>
<accession>A0ABT9BHE3</accession>
<reference evidence="8" key="1">
    <citation type="submission" date="2023-07" db="EMBL/GenBank/DDBJ databases">
        <authorList>
            <person name="Kim M.K."/>
        </authorList>
    </citation>
    <scope>NUCLEOTIDE SEQUENCE</scope>
    <source>
        <strain evidence="8">ASUV-10-1</strain>
    </source>
</reference>
<dbReference type="GO" id="GO:0008168">
    <property type="term" value="F:methyltransferase activity"/>
    <property type="evidence" value="ECO:0007669"/>
    <property type="project" value="UniProtKB-KW"/>
</dbReference>
<dbReference type="InterPro" id="IPR002941">
    <property type="entry name" value="DNA_methylase_N4/N6"/>
</dbReference>
<comment type="caution">
    <text evidence="8">The sequence shown here is derived from an EMBL/GenBank/DDBJ whole genome shotgun (WGS) entry which is preliminary data.</text>
</comment>
<evidence type="ECO:0000256" key="4">
    <source>
        <dbReference type="ARBA" id="ARBA00022679"/>
    </source>
</evidence>
<dbReference type="EC" id="2.1.1.72" evidence="2"/>
<dbReference type="SUPFAM" id="SSF53335">
    <property type="entry name" value="S-adenosyl-L-methionine-dependent methyltransferases"/>
    <property type="match status" value="1"/>
</dbReference>
<dbReference type="PANTHER" id="PTHR13370">
    <property type="entry name" value="RNA METHYLASE-RELATED"/>
    <property type="match status" value="1"/>
</dbReference>
<dbReference type="Proteomes" id="UP001176429">
    <property type="component" value="Unassembled WGS sequence"/>
</dbReference>
<evidence type="ECO:0000256" key="1">
    <source>
        <dbReference type="ARBA" id="ARBA00006594"/>
    </source>
</evidence>
<protein>
    <recommendedName>
        <fullName evidence="2">site-specific DNA-methyltransferase (adenine-specific)</fullName>
        <ecNumber evidence="2">2.1.1.72</ecNumber>
    </recommendedName>
</protein>
<evidence type="ECO:0000313" key="9">
    <source>
        <dbReference type="Proteomes" id="UP001176429"/>
    </source>
</evidence>
<keyword evidence="9" id="KW-1185">Reference proteome</keyword>
<dbReference type="EMBL" id="JAUQSY010000017">
    <property type="protein sequence ID" value="MDO7877134.1"/>
    <property type="molecule type" value="Genomic_DNA"/>
</dbReference>
<dbReference type="GO" id="GO:0032259">
    <property type="term" value="P:methylation"/>
    <property type="evidence" value="ECO:0007669"/>
    <property type="project" value="UniProtKB-KW"/>
</dbReference>
<dbReference type="PRINTS" id="PR00506">
    <property type="entry name" value="D21N6MTFRASE"/>
</dbReference>
<evidence type="ECO:0000256" key="3">
    <source>
        <dbReference type="ARBA" id="ARBA00022603"/>
    </source>
</evidence>
<evidence type="ECO:0000256" key="2">
    <source>
        <dbReference type="ARBA" id="ARBA00011900"/>
    </source>
</evidence>
<dbReference type="Gene3D" id="3.40.50.150">
    <property type="entry name" value="Vaccinia Virus protein VP39"/>
    <property type="match status" value="1"/>
</dbReference>
<organism evidence="8 9">
    <name type="scientific">Hymenobacter aranciens</name>
    <dbReference type="NCBI Taxonomy" id="3063996"/>
    <lineage>
        <taxon>Bacteria</taxon>
        <taxon>Pseudomonadati</taxon>
        <taxon>Bacteroidota</taxon>
        <taxon>Cytophagia</taxon>
        <taxon>Cytophagales</taxon>
        <taxon>Hymenobacteraceae</taxon>
        <taxon>Hymenobacter</taxon>
    </lineage>
</organism>
<keyword evidence="4 8" id="KW-0808">Transferase</keyword>
<dbReference type="RefSeq" id="WP_305008556.1">
    <property type="nucleotide sequence ID" value="NZ_JAUQSY010000017.1"/>
</dbReference>
<name>A0ABT9BHE3_9BACT</name>
<evidence type="ECO:0000256" key="6">
    <source>
        <dbReference type="ARBA" id="ARBA00047942"/>
    </source>
</evidence>
<evidence type="ECO:0000259" key="7">
    <source>
        <dbReference type="Pfam" id="PF01555"/>
    </source>
</evidence>
<keyword evidence="3 8" id="KW-0489">Methyltransferase</keyword>
<gene>
    <name evidence="8" type="ORF">Q5H93_20480</name>
</gene>